<dbReference type="PANTHER" id="PTHR21310">
    <property type="entry name" value="AMINOGLYCOSIDE PHOSPHOTRANSFERASE-RELATED-RELATED"/>
    <property type="match status" value="1"/>
</dbReference>
<feature type="domain" description="Aminoglycoside phosphotransferase" evidence="1">
    <location>
        <begin position="2"/>
        <end position="211"/>
    </location>
</feature>
<evidence type="ECO:0000259" key="1">
    <source>
        <dbReference type="Pfam" id="PF01636"/>
    </source>
</evidence>
<keyword evidence="3" id="KW-1185">Reference proteome</keyword>
<sequence>MVRLPLTESGAGDVLREAEWLGRLAPLLPVAVPEVAAVGEPAEGYPWPWAVHRWLPGEHPEPGALAAPRELALDLAGFVDAMRGITLPGGPPAHRGGPLALLDAGTRAAIEELRALPEEGVDCATVTAVWQDALAAPGPDGPPVWLHADLMPGNILVDGAGRLAAVIDFGCVGLGDPACDLFPTWNLLPAAARRAFRQALAVDGAAWRRGRGRALSQALLALPYYRATNPSMAANARHVIRAVRSGAAG</sequence>
<gene>
    <name evidence="2" type="ORF">SAMN05216259_115113</name>
</gene>
<dbReference type="EMBL" id="FNIE01000015">
    <property type="protein sequence ID" value="SDP01458.1"/>
    <property type="molecule type" value="Genomic_DNA"/>
</dbReference>
<dbReference type="Pfam" id="PF01636">
    <property type="entry name" value="APH"/>
    <property type="match status" value="1"/>
</dbReference>
<evidence type="ECO:0000313" key="2">
    <source>
        <dbReference type="EMBL" id="SDP01458.1"/>
    </source>
</evidence>
<organism evidence="2 3">
    <name type="scientific">Actinacidiphila guanduensis</name>
    <dbReference type="NCBI Taxonomy" id="310781"/>
    <lineage>
        <taxon>Bacteria</taxon>
        <taxon>Bacillati</taxon>
        <taxon>Actinomycetota</taxon>
        <taxon>Actinomycetes</taxon>
        <taxon>Kitasatosporales</taxon>
        <taxon>Streptomycetaceae</taxon>
        <taxon>Actinacidiphila</taxon>
    </lineage>
</organism>
<dbReference type="Gene3D" id="3.30.200.20">
    <property type="entry name" value="Phosphorylase Kinase, domain 1"/>
    <property type="match status" value="1"/>
</dbReference>
<accession>A0A1H0P9T8</accession>
<dbReference type="CDD" id="cd05155">
    <property type="entry name" value="APH_ChoK_like_1"/>
    <property type="match status" value="1"/>
</dbReference>
<dbReference type="STRING" id="310781.SAMN05216259_115113"/>
<dbReference type="InterPro" id="IPR051678">
    <property type="entry name" value="AGP_Transferase"/>
</dbReference>
<protein>
    <submittedName>
        <fullName evidence="2">Predicted kinase, aminoglycoside phosphotransferase (APT) family</fullName>
    </submittedName>
</protein>
<dbReference type="Proteomes" id="UP000199341">
    <property type="component" value="Unassembled WGS sequence"/>
</dbReference>
<evidence type="ECO:0000313" key="3">
    <source>
        <dbReference type="Proteomes" id="UP000199341"/>
    </source>
</evidence>
<dbReference type="Gene3D" id="3.90.1200.10">
    <property type="match status" value="1"/>
</dbReference>
<dbReference type="InterPro" id="IPR011009">
    <property type="entry name" value="Kinase-like_dom_sf"/>
</dbReference>
<dbReference type="SUPFAM" id="SSF56112">
    <property type="entry name" value="Protein kinase-like (PK-like)"/>
    <property type="match status" value="1"/>
</dbReference>
<dbReference type="InterPro" id="IPR002575">
    <property type="entry name" value="Aminoglycoside_PTrfase"/>
</dbReference>
<dbReference type="AlphaFoldDB" id="A0A1H0P9T8"/>
<proteinExistence type="predicted"/>
<keyword evidence="2" id="KW-0808">Transferase</keyword>
<reference evidence="2 3" key="1">
    <citation type="submission" date="2016-10" db="EMBL/GenBank/DDBJ databases">
        <authorList>
            <person name="de Groot N.N."/>
        </authorList>
    </citation>
    <scope>NUCLEOTIDE SEQUENCE [LARGE SCALE GENOMIC DNA]</scope>
    <source>
        <strain evidence="2 3">CGMCC 4.2022</strain>
    </source>
</reference>
<name>A0A1H0P9T8_9ACTN</name>
<keyword evidence="2" id="KW-0418">Kinase</keyword>
<dbReference type="GO" id="GO:0016301">
    <property type="term" value="F:kinase activity"/>
    <property type="evidence" value="ECO:0007669"/>
    <property type="project" value="UniProtKB-KW"/>
</dbReference>
<dbReference type="PANTHER" id="PTHR21310:SF42">
    <property type="entry name" value="BIFUNCTIONAL AAC_APH"/>
    <property type="match status" value="1"/>
</dbReference>